<accession>A0A0F9VTD2</accession>
<proteinExistence type="predicted"/>
<gene>
    <name evidence="1" type="ORF">LCGC14_0444850</name>
</gene>
<comment type="caution">
    <text evidence="1">The sequence shown here is derived from an EMBL/GenBank/DDBJ whole genome shotgun (WGS) entry which is preliminary data.</text>
</comment>
<name>A0A0F9VTD2_9ZZZZ</name>
<dbReference type="EMBL" id="LAZR01000434">
    <property type="protein sequence ID" value="KKN69013.1"/>
    <property type="molecule type" value="Genomic_DNA"/>
</dbReference>
<dbReference type="AlphaFoldDB" id="A0A0F9VTD2"/>
<evidence type="ECO:0000313" key="1">
    <source>
        <dbReference type="EMBL" id="KKN69013.1"/>
    </source>
</evidence>
<protein>
    <submittedName>
        <fullName evidence="1">Uncharacterized protein</fullName>
    </submittedName>
</protein>
<sequence>MRPSCPPHHYVIATPNGVTSRGVCRKCHAVRHYPNAGPTGPWQIEDGRRAKDTVLAEEAV</sequence>
<organism evidence="1">
    <name type="scientific">marine sediment metagenome</name>
    <dbReference type="NCBI Taxonomy" id="412755"/>
    <lineage>
        <taxon>unclassified sequences</taxon>
        <taxon>metagenomes</taxon>
        <taxon>ecological metagenomes</taxon>
    </lineage>
</organism>
<reference evidence="1" key="1">
    <citation type="journal article" date="2015" name="Nature">
        <title>Complex archaea that bridge the gap between prokaryotes and eukaryotes.</title>
        <authorList>
            <person name="Spang A."/>
            <person name="Saw J.H."/>
            <person name="Jorgensen S.L."/>
            <person name="Zaremba-Niedzwiedzka K."/>
            <person name="Martijn J."/>
            <person name="Lind A.E."/>
            <person name="van Eijk R."/>
            <person name="Schleper C."/>
            <person name="Guy L."/>
            <person name="Ettema T.J."/>
        </authorList>
    </citation>
    <scope>NUCLEOTIDE SEQUENCE</scope>
</reference>